<evidence type="ECO:0000256" key="1">
    <source>
        <dbReference type="SAM" id="MobiDB-lite"/>
    </source>
</evidence>
<feature type="region of interest" description="Disordered" evidence="1">
    <location>
        <begin position="27"/>
        <end position="46"/>
    </location>
</feature>
<dbReference type="AlphaFoldDB" id="A0A7W6S0Q6"/>
<gene>
    <name evidence="2" type="ORF">GGD88_001861</name>
</gene>
<dbReference type="Proteomes" id="UP000555728">
    <property type="component" value="Unassembled WGS sequence"/>
</dbReference>
<accession>A0A7W6S0Q6</accession>
<dbReference type="EMBL" id="JACIGI010000013">
    <property type="protein sequence ID" value="MBB4286134.1"/>
    <property type="molecule type" value="Genomic_DNA"/>
</dbReference>
<reference evidence="2 3" key="1">
    <citation type="submission" date="2020-08" db="EMBL/GenBank/DDBJ databases">
        <title>Genome sequencing of Purple Non-Sulfur Bacteria from various extreme environments.</title>
        <authorList>
            <person name="Mayer M."/>
        </authorList>
    </citation>
    <scope>NUCLEOTIDE SEQUENCE [LARGE SCALE GENOMIC DNA]</scope>
    <source>
        <strain evidence="2 3">JA135</strain>
    </source>
</reference>
<name>A0A7W6S0Q6_9PROT</name>
<organism evidence="2 3">
    <name type="scientific">Roseospira goensis</name>
    <dbReference type="NCBI Taxonomy" id="391922"/>
    <lineage>
        <taxon>Bacteria</taxon>
        <taxon>Pseudomonadati</taxon>
        <taxon>Pseudomonadota</taxon>
        <taxon>Alphaproteobacteria</taxon>
        <taxon>Rhodospirillales</taxon>
        <taxon>Rhodospirillaceae</taxon>
        <taxon>Roseospira</taxon>
    </lineage>
</organism>
<dbReference type="RefSeq" id="WP_184434544.1">
    <property type="nucleotide sequence ID" value="NZ_JACIGI010000013.1"/>
</dbReference>
<proteinExistence type="predicted"/>
<dbReference type="NCBIfam" id="TIGR02570">
    <property type="entry name" value="cas7_GSU0053"/>
    <property type="match status" value="1"/>
</dbReference>
<evidence type="ECO:0000313" key="2">
    <source>
        <dbReference type="EMBL" id="MBB4286134.1"/>
    </source>
</evidence>
<dbReference type="InterPro" id="IPR013403">
    <property type="entry name" value="CRISPR-assoc_prot_Csb1/Cas7u"/>
</dbReference>
<dbReference type="Pfam" id="PF09617">
    <property type="entry name" value="Cas_GSU0053"/>
    <property type="match status" value="1"/>
</dbReference>
<sequence length="412" mass="43618">MPLRYATLVEAVTEDAAFRRRRRLQPSGGAGDMLFPPTYPGENQGDPPRHVFERRRIAGEDIWCVLLDSVQSQANRLEEALLEAARAGRLALPRLSVDFAGAGLETLGEITSLDAPHRVFDAILRDSLLDGTPFQKSALGTALKTATARDASAILEASPSSLLFGVWNSTGEGGGLGAKFARALVSEIIGIGVPVENAPRHRRDEAPDIQTSARRTGSRIDPLGVLRAVPVFKGPNGWAVTADAAGKGAKAVRPSEINHGNIAPSVAALGVTCDHAEQTVVLTLAGLRRLRFGGSPERDTAARALIAALGLVALLEQDAQGYALRSRCDLVGDPDNPAPLQRVRADGTTEDLTLTRDEALALYAEALAAARRAGFTLAETPVVLTPQDKLVHIVRESMARALADDAPPDEAG</sequence>
<evidence type="ECO:0000313" key="3">
    <source>
        <dbReference type="Proteomes" id="UP000555728"/>
    </source>
</evidence>
<protein>
    <submittedName>
        <fullName evidence="2">CRISPR-associated protein Csb1</fullName>
    </submittedName>
</protein>
<comment type="caution">
    <text evidence="2">The sequence shown here is derived from an EMBL/GenBank/DDBJ whole genome shotgun (WGS) entry which is preliminary data.</text>
</comment>
<keyword evidence="3" id="KW-1185">Reference proteome</keyword>